<sequence>MSQDENIQCWINCWNSTAETINFFSDDMQAERWNKRAETFGKDLDGKRKNKKDADFFKLLGDAGFNPEGATVLDIGCGPGTLTLPLARAGAKVTSLDISTKMLERLKETAENENLSVNPIECSWWTADIDSLGFRNAFDLVIASFTPGIRDVETFDRMIACSKKYCYYSNFIRRDPVKIPSDIYIHILKTTPENEFFAAGFFYPFMYLYTLGYHPIVKLDHKAEDSSQNCDEAADNTIGYLEMKHELSDESREKIKEYYKSISENNVYYIHSDTYKGMMIWSIEKYKNQV</sequence>
<dbReference type="InterPro" id="IPR041698">
    <property type="entry name" value="Methyltransf_25"/>
</dbReference>
<dbReference type="Gene3D" id="3.40.50.150">
    <property type="entry name" value="Vaccinia Virus protein VP39"/>
    <property type="match status" value="1"/>
</dbReference>
<organism evidence="2 3">
    <name type="scientific">Methanospirillum stamsii</name>
    <dbReference type="NCBI Taxonomy" id="1277351"/>
    <lineage>
        <taxon>Archaea</taxon>
        <taxon>Methanobacteriati</taxon>
        <taxon>Methanobacteriota</taxon>
        <taxon>Stenosarchaea group</taxon>
        <taxon>Methanomicrobia</taxon>
        <taxon>Methanomicrobiales</taxon>
        <taxon>Methanospirillaceae</taxon>
        <taxon>Methanospirillum</taxon>
    </lineage>
</organism>
<dbReference type="OrthoDB" id="57427at2157"/>
<dbReference type="PANTHER" id="PTHR43591">
    <property type="entry name" value="METHYLTRANSFERASE"/>
    <property type="match status" value="1"/>
</dbReference>
<gene>
    <name evidence="2" type="ORF">DLD82_17470</name>
</gene>
<dbReference type="SUPFAM" id="SSF53335">
    <property type="entry name" value="S-adenosyl-L-methionine-dependent methyltransferases"/>
    <property type="match status" value="1"/>
</dbReference>
<comment type="caution">
    <text evidence="2">The sequence shown here is derived from an EMBL/GenBank/DDBJ whole genome shotgun (WGS) entry which is preliminary data.</text>
</comment>
<accession>A0A2V2MTU9</accession>
<protein>
    <submittedName>
        <fullName evidence="2">Methyltransferase</fullName>
    </submittedName>
</protein>
<dbReference type="GeneID" id="97608425"/>
<dbReference type="EMBL" id="QGMZ01000061">
    <property type="protein sequence ID" value="PWR69565.1"/>
    <property type="molecule type" value="Genomic_DNA"/>
</dbReference>
<dbReference type="Proteomes" id="UP000245934">
    <property type="component" value="Unassembled WGS sequence"/>
</dbReference>
<dbReference type="RefSeq" id="WP_109942420.1">
    <property type="nucleotide sequence ID" value="NZ_CP176366.1"/>
</dbReference>
<dbReference type="CDD" id="cd02440">
    <property type="entry name" value="AdoMet_MTases"/>
    <property type="match status" value="1"/>
</dbReference>
<keyword evidence="3" id="KW-1185">Reference proteome</keyword>
<evidence type="ECO:0000313" key="3">
    <source>
        <dbReference type="Proteomes" id="UP000245934"/>
    </source>
</evidence>
<keyword evidence="2" id="KW-0808">Transferase</keyword>
<feature type="domain" description="Methyltransferase" evidence="1">
    <location>
        <begin position="72"/>
        <end position="151"/>
    </location>
</feature>
<evidence type="ECO:0000259" key="1">
    <source>
        <dbReference type="Pfam" id="PF13649"/>
    </source>
</evidence>
<proteinExistence type="predicted"/>
<dbReference type="Pfam" id="PF13649">
    <property type="entry name" value="Methyltransf_25"/>
    <property type="match status" value="1"/>
</dbReference>
<keyword evidence="2" id="KW-0489">Methyltransferase</keyword>
<reference evidence="2 3" key="1">
    <citation type="submission" date="2018-05" db="EMBL/GenBank/DDBJ databases">
        <title>Draft genome of Methanospirillum stamsii Pt1.</title>
        <authorList>
            <person name="Dueholm M.S."/>
            <person name="Nielsen P.H."/>
            <person name="Bakmann L.F."/>
            <person name="Otzen D.E."/>
        </authorList>
    </citation>
    <scope>NUCLEOTIDE SEQUENCE [LARGE SCALE GENOMIC DNA]</scope>
    <source>
        <strain evidence="2 3">Pt1</strain>
    </source>
</reference>
<evidence type="ECO:0000313" key="2">
    <source>
        <dbReference type="EMBL" id="PWR69565.1"/>
    </source>
</evidence>
<dbReference type="GO" id="GO:0032259">
    <property type="term" value="P:methylation"/>
    <property type="evidence" value="ECO:0007669"/>
    <property type="project" value="UniProtKB-KW"/>
</dbReference>
<name>A0A2V2MTU9_9EURY</name>
<dbReference type="InterPro" id="IPR029063">
    <property type="entry name" value="SAM-dependent_MTases_sf"/>
</dbReference>
<dbReference type="GO" id="GO:0008168">
    <property type="term" value="F:methyltransferase activity"/>
    <property type="evidence" value="ECO:0007669"/>
    <property type="project" value="UniProtKB-KW"/>
</dbReference>
<dbReference type="AlphaFoldDB" id="A0A2V2MTU9"/>